<feature type="repeat" description="TPR" evidence="3">
    <location>
        <begin position="214"/>
        <end position="247"/>
    </location>
</feature>
<reference evidence="5" key="1">
    <citation type="submission" date="2019-10" db="EMBL/GenBank/DDBJ databases">
        <authorList>
            <consortium name="Genoscope - CEA"/>
            <person name="William W."/>
        </authorList>
    </citation>
    <scope>NUCLEOTIDE SEQUENCE [LARGE SCALE GENOMIC DNA]</scope>
    <source>
        <strain evidence="5">BBR_PRJEB10994</strain>
    </source>
</reference>
<evidence type="ECO:0000256" key="2">
    <source>
        <dbReference type="ARBA" id="ARBA00022803"/>
    </source>
</evidence>
<evidence type="ECO:0000256" key="3">
    <source>
        <dbReference type="PROSITE-ProRule" id="PRU00339"/>
    </source>
</evidence>
<sequence length="344" mass="38359">MIIYSQFKSQKLSAIMKKTVLGISTGLIAFNLGVNLGLAADPFRKNDPRPIGNQTELGFKAMFAQGNYKQAKNYLEQAQSQEPNEPLVYALLASLAYQDEDFTSLKTYSDKTLETAKLLSTKDPLRGNLYVAVGLFLQGGHTVVSEGTLKGAPKALNKLQEVLKFLDVAQKIDPEDPELNLIQGYMDLLLSLNLPFSDSKKAINQLEKQAEPRYLVYRGIAVGYKNLGQQDQALTYTEKALSEAPNHPEVLYLKAQILADQGKKLKAENQTTTPTQLKEAQKYFTQSLGQSDQLPKRLVAQIFYEQCKNLNRIDNQSRPCDPLRDTIKDTQGLWGPTANQLPTL</sequence>
<evidence type="ECO:0000313" key="5">
    <source>
        <dbReference type="EMBL" id="VXD14944.1"/>
    </source>
</evidence>
<dbReference type="InterPro" id="IPR051685">
    <property type="entry name" value="Ycf3/AcsC/BcsC/TPR_MFPF"/>
</dbReference>
<dbReference type="EMBL" id="CZCS02000014">
    <property type="protein sequence ID" value="VXD14944.1"/>
    <property type="molecule type" value="Genomic_DNA"/>
</dbReference>
<proteinExistence type="predicted"/>
<keyword evidence="1" id="KW-0677">Repeat</keyword>
<organism evidence="5 6">
    <name type="scientific">Planktothrix paucivesiculata PCC 9631</name>
    <dbReference type="NCBI Taxonomy" id="671071"/>
    <lineage>
        <taxon>Bacteria</taxon>
        <taxon>Bacillati</taxon>
        <taxon>Cyanobacteriota</taxon>
        <taxon>Cyanophyceae</taxon>
        <taxon>Oscillatoriophycideae</taxon>
        <taxon>Oscillatoriales</taxon>
        <taxon>Microcoleaceae</taxon>
        <taxon>Planktothrix</taxon>
    </lineage>
</organism>
<dbReference type="SUPFAM" id="SSF48452">
    <property type="entry name" value="TPR-like"/>
    <property type="match status" value="1"/>
</dbReference>
<keyword evidence="6" id="KW-1185">Reference proteome</keyword>
<dbReference type="Gene3D" id="1.25.40.10">
    <property type="entry name" value="Tetratricopeptide repeat domain"/>
    <property type="match status" value="1"/>
</dbReference>
<comment type="caution">
    <text evidence="5">The sequence shown here is derived from an EMBL/GenBank/DDBJ whole genome shotgun (WGS) entry which is preliminary data.</text>
</comment>
<dbReference type="NCBIfam" id="NF041522">
    <property type="entry name" value="TPR_sll0314"/>
    <property type="match status" value="1"/>
</dbReference>
<protein>
    <submittedName>
        <fullName evidence="5">Tetratricopeptide TPR_2</fullName>
    </submittedName>
</protein>
<dbReference type="InterPro" id="IPR011990">
    <property type="entry name" value="TPR-like_helical_dom_sf"/>
</dbReference>
<evidence type="ECO:0000256" key="4">
    <source>
        <dbReference type="SAM" id="MobiDB-lite"/>
    </source>
</evidence>
<feature type="region of interest" description="Disordered" evidence="4">
    <location>
        <begin position="314"/>
        <end position="344"/>
    </location>
</feature>
<dbReference type="Pfam" id="PF13432">
    <property type="entry name" value="TPR_16"/>
    <property type="match status" value="1"/>
</dbReference>
<dbReference type="PROSITE" id="PS50005">
    <property type="entry name" value="TPR"/>
    <property type="match status" value="1"/>
</dbReference>
<evidence type="ECO:0000313" key="6">
    <source>
        <dbReference type="Proteomes" id="UP000182190"/>
    </source>
</evidence>
<dbReference type="InterPro" id="IPR048173">
    <property type="entry name" value="Sll0314-like"/>
</dbReference>
<dbReference type="PANTHER" id="PTHR44943">
    <property type="entry name" value="CELLULOSE SYNTHASE OPERON PROTEIN C"/>
    <property type="match status" value="1"/>
</dbReference>
<name>A0A7Z9BQE3_9CYAN</name>
<dbReference type="InterPro" id="IPR019734">
    <property type="entry name" value="TPR_rpt"/>
</dbReference>
<dbReference type="RefSeq" id="WP_083624596.1">
    <property type="nucleotide sequence ID" value="NZ_LR735029.1"/>
</dbReference>
<gene>
    <name evidence="5" type="ORF">PL9631_1100003</name>
</gene>
<dbReference type="PANTHER" id="PTHR44943:SF8">
    <property type="entry name" value="TPR REPEAT-CONTAINING PROTEIN MJ0263"/>
    <property type="match status" value="1"/>
</dbReference>
<dbReference type="Proteomes" id="UP000182190">
    <property type="component" value="Unassembled WGS sequence"/>
</dbReference>
<dbReference type="OrthoDB" id="505056at2"/>
<dbReference type="AlphaFoldDB" id="A0A7Z9BQE3"/>
<keyword evidence="2 3" id="KW-0802">TPR repeat</keyword>
<evidence type="ECO:0000256" key="1">
    <source>
        <dbReference type="ARBA" id="ARBA00022737"/>
    </source>
</evidence>
<accession>A0A7Z9BQE3</accession>